<evidence type="ECO:0000313" key="2">
    <source>
        <dbReference type="Proteomes" id="UP000499080"/>
    </source>
</evidence>
<comment type="caution">
    <text evidence="1">The sequence shown here is derived from an EMBL/GenBank/DDBJ whole genome shotgun (WGS) entry which is preliminary data.</text>
</comment>
<sequence length="87" mass="9513">MAGKSGGYCSLAANDDDFRSGAHIVRAHEGWTPNKWKSKVRMTLTRATNDLHLLHKRCATGKTDDGQAADKLTIAFQSDGLPRNSQN</sequence>
<gene>
    <name evidence="1" type="ORF">AVEN_187869_1</name>
</gene>
<evidence type="ECO:0000313" key="1">
    <source>
        <dbReference type="EMBL" id="GBM07320.1"/>
    </source>
</evidence>
<protein>
    <submittedName>
        <fullName evidence="1">Uncharacterized protein</fullName>
    </submittedName>
</protein>
<dbReference type="AlphaFoldDB" id="A0A4Y2CSD3"/>
<accession>A0A4Y2CSD3</accession>
<dbReference type="EMBL" id="BGPR01000241">
    <property type="protein sequence ID" value="GBM07320.1"/>
    <property type="molecule type" value="Genomic_DNA"/>
</dbReference>
<keyword evidence="2" id="KW-1185">Reference proteome</keyword>
<organism evidence="1 2">
    <name type="scientific">Araneus ventricosus</name>
    <name type="common">Orbweaver spider</name>
    <name type="synonym">Epeira ventricosa</name>
    <dbReference type="NCBI Taxonomy" id="182803"/>
    <lineage>
        <taxon>Eukaryota</taxon>
        <taxon>Metazoa</taxon>
        <taxon>Ecdysozoa</taxon>
        <taxon>Arthropoda</taxon>
        <taxon>Chelicerata</taxon>
        <taxon>Arachnida</taxon>
        <taxon>Araneae</taxon>
        <taxon>Araneomorphae</taxon>
        <taxon>Entelegynae</taxon>
        <taxon>Araneoidea</taxon>
        <taxon>Araneidae</taxon>
        <taxon>Araneus</taxon>
    </lineage>
</organism>
<proteinExistence type="predicted"/>
<name>A0A4Y2CSD3_ARAVE</name>
<reference evidence="1 2" key="1">
    <citation type="journal article" date="2019" name="Sci. Rep.">
        <title>Orb-weaving spider Araneus ventricosus genome elucidates the spidroin gene catalogue.</title>
        <authorList>
            <person name="Kono N."/>
            <person name="Nakamura H."/>
            <person name="Ohtoshi R."/>
            <person name="Moran D.A.P."/>
            <person name="Shinohara A."/>
            <person name="Yoshida Y."/>
            <person name="Fujiwara M."/>
            <person name="Mori M."/>
            <person name="Tomita M."/>
            <person name="Arakawa K."/>
        </authorList>
    </citation>
    <scope>NUCLEOTIDE SEQUENCE [LARGE SCALE GENOMIC DNA]</scope>
</reference>
<dbReference type="Proteomes" id="UP000499080">
    <property type="component" value="Unassembled WGS sequence"/>
</dbReference>